<evidence type="ECO:0000256" key="2">
    <source>
        <dbReference type="ARBA" id="ARBA00022679"/>
    </source>
</evidence>
<dbReference type="InterPro" id="IPR000719">
    <property type="entry name" value="Prot_kinase_dom"/>
</dbReference>
<dbReference type="RefSeq" id="XP_018191828.1">
    <property type="nucleotide sequence ID" value="XM_018333854.1"/>
</dbReference>
<dbReference type="Pfam" id="PF00069">
    <property type="entry name" value="Pkinase"/>
    <property type="match status" value="2"/>
</dbReference>
<dbReference type="AlphaFoldDB" id="A0A165JI71"/>
<evidence type="ECO:0000256" key="5">
    <source>
        <dbReference type="ARBA" id="ARBA00022840"/>
    </source>
</evidence>
<reference evidence="8 9" key="1">
    <citation type="journal article" date="2016" name="Fungal Biol.">
        <title>The genome of Xylona heveae provides a window into fungal endophytism.</title>
        <authorList>
            <person name="Gazis R."/>
            <person name="Kuo A."/>
            <person name="Riley R."/>
            <person name="LaButti K."/>
            <person name="Lipzen A."/>
            <person name="Lin J."/>
            <person name="Amirebrahimi M."/>
            <person name="Hesse C.N."/>
            <person name="Spatafora J.W."/>
            <person name="Henrissat B."/>
            <person name="Hainaut M."/>
            <person name="Grigoriev I.V."/>
            <person name="Hibbett D.S."/>
        </authorList>
    </citation>
    <scope>NUCLEOTIDE SEQUENCE [LARGE SCALE GENOMIC DNA]</scope>
    <source>
        <strain evidence="8 9">TC161</strain>
    </source>
</reference>
<dbReference type="SMART" id="SM00220">
    <property type="entry name" value="S_TKc"/>
    <property type="match status" value="1"/>
</dbReference>
<keyword evidence="1" id="KW-0723">Serine/threonine-protein kinase</keyword>
<protein>
    <submittedName>
        <fullName evidence="8">Kinase-like protein</fullName>
    </submittedName>
</protein>
<dbReference type="GO" id="GO:0004674">
    <property type="term" value="F:protein serine/threonine kinase activity"/>
    <property type="evidence" value="ECO:0007669"/>
    <property type="project" value="UniProtKB-KW"/>
</dbReference>
<evidence type="ECO:0000259" key="7">
    <source>
        <dbReference type="PROSITE" id="PS50011"/>
    </source>
</evidence>
<feature type="binding site" evidence="6">
    <location>
        <position position="91"/>
    </location>
    <ligand>
        <name>ATP</name>
        <dbReference type="ChEBI" id="CHEBI:30616"/>
    </ligand>
</feature>
<evidence type="ECO:0000313" key="9">
    <source>
        <dbReference type="Proteomes" id="UP000076632"/>
    </source>
</evidence>
<dbReference type="PANTHER" id="PTHR45646:SF11">
    <property type="entry name" value="SERINE_THREONINE-PROTEIN KINASE DOA"/>
    <property type="match status" value="1"/>
</dbReference>
<dbReference type="EMBL" id="KV407454">
    <property type="protein sequence ID" value="KZF26273.1"/>
    <property type="molecule type" value="Genomic_DNA"/>
</dbReference>
<dbReference type="InterPro" id="IPR017441">
    <property type="entry name" value="Protein_kinase_ATP_BS"/>
</dbReference>
<keyword evidence="5 6" id="KW-0067">ATP-binding</keyword>
<dbReference type="Gene3D" id="3.30.200.20">
    <property type="entry name" value="Phosphorylase Kinase, domain 1"/>
    <property type="match status" value="1"/>
</dbReference>
<dbReference type="GO" id="GO:0005524">
    <property type="term" value="F:ATP binding"/>
    <property type="evidence" value="ECO:0007669"/>
    <property type="project" value="UniProtKB-UniRule"/>
</dbReference>
<evidence type="ECO:0000313" key="8">
    <source>
        <dbReference type="EMBL" id="KZF26273.1"/>
    </source>
</evidence>
<proteinExistence type="predicted"/>
<gene>
    <name evidence="8" type="ORF">L228DRAFT_254805</name>
</gene>
<sequence>MNAFRQLGPRLYRQGASPPHINQSSIFPILDPATKIEEERMPAYEQSLFYPVKLGDVFCAKYQIISKLGFGANATIWFCRDLQSHRYVAMKVYIHSSETSREVQALKHLSSLKTDHPGSALVRTMIENCVIPGPRGNHQCIIYQPLLTSLLHFQATLNPTSLPEDLLKGALQQLLLALDYLHSEAHVIHTDLCLFNICTKDSSIFRQWEIDENTDPSPRKIDGNRVVYQSRLFRRKKGWTGFGMPILSDLGEARIGDVHDGLIQPDIYRAPEVVLGMQWDSKVDIWNVGALIWDLFEDHHLFDGRGPDGKHSNAQLLAEMMAMIGPPPLSFLRRRDQSCRYWDHSGNWKGPVEVPDLTLEDSEEYLEGENMETFLRFMQKMLRWDPRDRQSARELLTDPWLTKP</sequence>
<keyword evidence="4 8" id="KW-0418">Kinase</keyword>
<evidence type="ECO:0000256" key="3">
    <source>
        <dbReference type="ARBA" id="ARBA00022741"/>
    </source>
</evidence>
<feature type="domain" description="Protein kinase" evidence="7">
    <location>
        <begin position="62"/>
        <end position="401"/>
    </location>
</feature>
<dbReference type="GeneID" id="28898991"/>
<dbReference type="Proteomes" id="UP000076632">
    <property type="component" value="Unassembled WGS sequence"/>
</dbReference>
<evidence type="ECO:0000256" key="6">
    <source>
        <dbReference type="PROSITE-ProRule" id="PRU10141"/>
    </source>
</evidence>
<dbReference type="Gene3D" id="1.10.510.10">
    <property type="entry name" value="Transferase(Phosphotransferase) domain 1"/>
    <property type="match status" value="1"/>
</dbReference>
<keyword evidence="9" id="KW-1185">Reference proteome</keyword>
<dbReference type="SUPFAM" id="SSF56112">
    <property type="entry name" value="Protein kinase-like (PK-like)"/>
    <property type="match status" value="1"/>
</dbReference>
<name>A0A165JI71_XYLHT</name>
<accession>A0A165JI71</accession>
<dbReference type="PANTHER" id="PTHR45646">
    <property type="entry name" value="SERINE/THREONINE-PROTEIN KINASE DOA-RELATED"/>
    <property type="match status" value="1"/>
</dbReference>
<evidence type="ECO:0000256" key="1">
    <source>
        <dbReference type="ARBA" id="ARBA00022527"/>
    </source>
</evidence>
<dbReference type="InterPro" id="IPR011009">
    <property type="entry name" value="Kinase-like_dom_sf"/>
</dbReference>
<evidence type="ECO:0000256" key="4">
    <source>
        <dbReference type="ARBA" id="ARBA00022777"/>
    </source>
</evidence>
<dbReference type="PROSITE" id="PS50011">
    <property type="entry name" value="PROTEIN_KINASE_DOM"/>
    <property type="match status" value="1"/>
</dbReference>
<dbReference type="InParanoid" id="A0A165JI71"/>
<dbReference type="STRING" id="1328760.A0A165JI71"/>
<dbReference type="PROSITE" id="PS00107">
    <property type="entry name" value="PROTEIN_KINASE_ATP"/>
    <property type="match status" value="1"/>
</dbReference>
<dbReference type="OrthoDB" id="5979581at2759"/>
<dbReference type="GO" id="GO:0043484">
    <property type="term" value="P:regulation of RNA splicing"/>
    <property type="evidence" value="ECO:0007669"/>
    <property type="project" value="TreeGrafter"/>
</dbReference>
<organism evidence="8 9">
    <name type="scientific">Xylona heveae (strain CBS 132557 / TC161)</name>
    <dbReference type="NCBI Taxonomy" id="1328760"/>
    <lineage>
        <taxon>Eukaryota</taxon>
        <taxon>Fungi</taxon>
        <taxon>Dikarya</taxon>
        <taxon>Ascomycota</taxon>
        <taxon>Pezizomycotina</taxon>
        <taxon>Xylonomycetes</taxon>
        <taxon>Xylonales</taxon>
        <taxon>Xylonaceae</taxon>
        <taxon>Xylona</taxon>
    </lineage>
</organism>
<dbReference type="OMA" id="WDLFEDH"/>
<dbReference type="InterPro" id="IPR051175">
    <property type="entry name" value="CLK_kinases"/>
</dbReference>
<dbReference type="GO" id="GO:0005634">
    <property type="term" value="C:nucleus"/>
    <property type="evidence" value="ECO:0007669"/>
    <property type="project" value="TreeGrafter"/>
</dbReference>
<keyword evidence="2" id="KW-0808">Transferase</keyword>
<keyword evidence="3 6" id="KW-0547">Nucleotide-binding</keyword>